<dbReference type="OMA" id="RVVTFDC"/>
<comment type="subcellular location">
    <subcellularLocation>
        <location evidence="1">Cell membrane</location>
        <topology evidence="1">Multi-pass membrane protein</topology>
    </subcellularLocation>
</comment>
<organism evidence="12 13">
    <name type="scientific">Ciona intestinalis</name>
    <name type="common">Transparent sea squirt</name>
    <name type="synonym">Ascidia intestinalis</name>
    <dbReference type="NCBI Taxonomy" id="7719"/>
    <lineage>
        <taxon>Eukaryota</taxon>
        <taxon>Metazoa</taxon>
        <taxon>Chordata</taxon>
        <taxon>Tunicata</taxon>
        <taxon>Ascidiacea</taxon>
        <taxon>Phlebobranchia</taxon>
        <taxon>Cionidae</taxon>
        <taxon>Ciona</taxon>
    </lineage>
</organism>
<feature type="transmembrane region" description="Helical" evidence="10">
    <location>
        <begin position="78"/>
        <end position="95"/>
    </location>
</feature>
<dbReference type="InterPro" id="IPR018422">
    <property type="entry name" value="Cation/H_exchanger_CPA1"/>
</dbReference>
<evidence type="ECO:0000256" key="7">
    <source>
        <dbReference type="ARBA" id="ARBA00023065"/>
    </source>
</evidence>
<reference evidence="13" key="1">
    <citation type="journal article" date="2002" name="Science">
        <title>The draft genome of Ciona intestinalis: insights into chordate and vertebrate origins.</title>
        <authorList>
            <person name="Dehal P."/>
            <person name="Satou Y."/>
            <person name="Campbell R.K."/>
            <person name="Chapman J."/>
            <person name="Degnan B."/>
            <person name="De Tomaso A."/>
            <person name="Davidson B."/>
            <person name="Di Gregorio A."/>
            <person name="Gelpke M."/>
            <person name="Goodstein D.M."/>
            <person name="Harafuji N."/>
            <person name="Hastings K.E."/>
            <person name="Ho I."/>
            <person name="Hotta K."/>
            <person name="Huang W."/>
            <person name="Kawashima T."/>
            <person name="Lemaire P."/>
            <person name="Martinez D."/>
            <person name="Meinertzhagen I.A."/>
            <person name="Necula S."/>
            <person name="Nonaka M."/>
            <person name="Putnam N."/>
            <person name="Rash S."/>
            <person name="Saiga H."/>
            <person name="Satake M."/>
            <person name="Terry A."/>
            <person name="Yamada L."/>
            <person name="Wang H.G."/>
            <person name="Awazu S."/>
            <person name="Azumi K."/>
            <person name="Boore J."/>
            <person name="Branno M."/>
            <person name="Chin-Bow S."/>
            <person name="DeSantis R."/>
            <person name="Doyle S."/>
            <person name="Francino P."/>
            <person name="Keys D.N."/>
            <person name="Haga S."/>
            <person name="Hayashi H."/>
            <person name="Hino K."/>
            <person name="Imai K.S."/>
            <person name="Inaba K."/>
            <person name="Kano S."/>
            <person name="Kobayashi K."/>
            <person name="Kobayashi M."/>
            <person name="Lee B.I."/>
            <person name="Makabe K.W."/>
            <person name="Manohar C."/>
            <person name="Matassi G."/>
            <person name="Medina M."/>
            <person name="Mochizuki Y."/>
            <person name="Mount S."/>
            <person name="Morishita T."/>
            <person name="Miura S."/>
            <person name="Nakayama A."/>
            <person name="Nishizaka S."/>
            <person name="Nomoto H."/>
            <person name="Ohta F."/>
            <person name="Oishi K."/>
            <person name="Rigoutsos I."/>
            <person name="Sano M."/>
            <person name="Sasaki A."/>
            <person name="Sasakura Y."/>
            <person name="Shoguchi E."/>
            <person name="Shin-i T."/>
            <person name="Spagnuolo A."/>
            <person name="Stainier D."/>
            <person name="Suzuki M.M."/>
            <person name="Tassy O."/>
            <person name="Takatori N."/>
            <person name="Tokuoka M."/>
            <person name="Yagi K."/>
            <person name="Yoshizaki F."/>
            <person name="Wada S."/>
            <person name="Zhang C."/>
            <person name="Hyatt P.D."/>
            <person name="Larimer F."/>
            <person name="Detter C."/>
            <person name="Doggett N."/>
            <person name="Glavina T."/>
            <person name="Hawkins T."/>
            <person name="Richardson P."/>
            <person name="Lucas S."/>
            <person name="Kohara Y."/>
            <person name="Levine M."/>
            <person name="Satoh N."/>
            <person name="Rokhsar D.S."/>
        </authorList>
    </citation>
    <scope>NUCLEOTIDE SEQUENCE [LARGE SCALE GENOMIC DNA]</scope>
</reference>
<dbReference type="GeneTree" id="ENSGT00940000167440"/>
<dbReference type="InterPro" id="IPR018490">
    <property type="entry name" value="cNMP-bd_dom_sf"/>
</dbReference>
<feature type="transmembrane region" description="Helical" evidence="10">
    <location>
        <begin position="722"/>
        <end position="740"/>
    </location>
</feature>
<feature type="transmembrane region" description="Helical" evidence="10">
    <location>
        <begin position="252"/>
        <end position="273"/>
    </location>
</feature>
<dbReference type="SUPFAM" id="SSF51206">
    <property type="entry name" value="cAMP-binding domain-like"/>
    <property type="match status" value="1"/>
</dbReference>
<evidence type="ECO:0000256" key="1">
    <source>
        <dbReference type="ARBA" id="ARBA00004651"/>
    </source>
</evidence>
<feature type="transmembrane region" description="Helical" evidence="10">
    <location>
        <begin position="179"/>
        <end position="201"/>
    </location>
</feature>
<dbReference type="Gene3D" id="6.10.140.1330">
    <property type="match status" value="1"/>
</dbReference>
<evidence type="ECO:0000256" key="4">
    <source>
        <dbReference type="ARBA" id="ARBA00022692"/>
    </source>
</evidence>
<evidence type="ECO:0000313" key="12">
    <source>
        <dbReference type="Ensembl" id="ENSCINP00000019828.3"/>
    </source>
</evidence>
<feature type="transmembrane region" description="Helical" evidence="10">
    <location>
        <begin position="39"/>
        <end position="58"/>
    </location>
</feature>
<feature type="transmembrane region" description="Helical" evidence="10">
    <location>
        <begin position="377"/>
        <end position="398"/>
    </location>
</feature>
<dbReference type="Ensembl" id="ENSCINT00000019828.3">
    <property type="protein sequence ID" value="ENSCINP00000019828.3"/>
    <property type="gene ID" value="ENSCING00000009759.3"/>
</dbReference>
<evidence type="ECO:0000256" key="3">
    <source>
        <dbReference type="ARBA" id="ARBA00022475"/>
    </source>
</evidence>
<dbReference type="InterPro" id="IPR000595">
    <property type="entry name" value="cNMP-bd_dom"/>
</dbReference>
<keyword evidence="7" id="KW-0406">Ion transport</keyword>
<dbReference type="Gene3D" id="2.60.120.10">
    <property type="entry name" value="Jelly Rolls"/>
    <property type="match status" value="1"/>
</dbReference>
<dbReference type="GO" id="GO:0015385">
    <property type="term" value="F:sodium:proton antiporter activity"/>
    <property type="evidence" value="ECO:0000318"/>
    <property type="project" value="GO_Central"/>
</dbReference>
<name>F7ABC0_CIOIN</name>
<evidence type="ECO:0000256" key="6">
    <source>
        <dbReference type="ARBA" id="ARBA00023053"/>
    </source>
</evidence>
<proteinExistence type="predicted"/>
<sequence length="1164" mass="130925">MSQFSTVSSVLGLTTSNLTYTTEEDHSEAVEQQEHNHPYHILFIFGSCGFGAVLRILLRKWATFVGDWKWGSLMKLPYTVFLLIIGMVVAAIGVQYPEISKEIQPCLIREMDPELFLHVFLPVVIFESAYVIDHHVFWRSIGHVSLLSVPGLLMATVLTAFLSLCIPEVANIGNFEVKVYVALIFGSIISATDPVAVVALLKDLGGQKYLGTIIEGEALLNDGAAIVVFKIFLELLKSMTPYFDSLTSTIPWSTILLVVQQSLLGPLIGWLVARTGSFILQKIYNDALAEITVTLSLTYITFYVGEVLQCKTSGVLAVVTLGLALDRASITPQVDHFLHRFWEMLAYLANTLIFVIVGIIIINHMEEITFLDVGHLLILYIGTTIIRAVSIFCFFPAMQRLGIDLNWRHVLVMTWGGLRGAVGLTLAIYLNSYIGNYLIFQKILMHTGGIVFLTLFINASTIEAVLKKLGMLDITNAQQVSMLNAVNRIQNDLKRSVGVLKYDRFLADAKWSMVEEMTMVEYPYKDLPTNNNAKSDALKMMERKRSSCSIKGFKFYVINSAMDSTYKDLLEEARLRMITALKMSYGKQYSTGMLTDQEARVLIAAADTAADKPGEFINISVIRKSWEVTGILPHIKGKLEDWMYSRKTNSLVPPRNRQLRKIFRLVTGAKFEIMMQCIIIINIVPIVLDFMVDETWENVDSWWLALQVNKSKQSFHSNIKPLVSLTNGVFILIYCAEVGLKLAGLGNKQYIKSRWNQFDVLILIICFVELIIDFVLVSGGNTGNLVKTVNKVTKTIRMLRATRLLRLSKTIMPRMVDFINKLINKKLSFGYNVGKGFITAEEEVNKLIVSISENSKIQAKLMEASDKNRLEVTREMGLLQRDHPGIAISVKTKNAVSTILNHSRDAIHQLCAGGVLDENEMQLLERGIEIKLKRQTDFPSTVAPPPPEDLLENVFWIKDNNDLLDYVKLNAVCMDYDYGDIIMQEDDLVDGIHIIVYGMIKLYGSLHGHIQHLRLGSENHKPIEIGSRKGEEEEDFLGSGNIIGEIGLLTKCNRTCTITCETAVQTYFISTEDMEKAFIQFPDLKQTMWKVVAIRISAPLFLENLEYQGFGLEQIHLHLSMGYIKEITPANPLIHFTDSIVEIALIHGSMKPIGTEEINAPFLF</sequence>
<dbReference type="GO" id="GO:0051453">
    <property type="term" value="P:regulation of intracellular pH"/>
    <property type="evidence" value="ECO:0000318"/>
    <property type="project" value="GO_Central"/>
</dbReference>
<keyword evidence="9" id="KW-0739">Sodium transport</keyword>
<keyword evidence="13" id="KW-1185">Reference proteome</keyword>
<dbReference type="FunFam" id="2.60.120.10:FF:000067">
    <property type="entry name" value="Solute carrier family 9 member C1"/>
    <property type="match status" value="1"/>
</dbReference>
<evidence type="ECO:0000256" key="10">
    <source>
        <dbReference type="SAM" id="Phobius"/>
    </source>
</evidence>
<keyword evidence="5 10" id="KW-1133">Transmembrane helix</keyword>
<keyword evidence="4 10" id="KW-0812">Transmembrane</keyword>
<evidence type="ECO:0000256" key="8">
    <source>
        <dbReference type="ARBA" id="ARBA00023136"/>
    </source>
</evidence>
<dbReference type="Pfam" id="PF00520">
    <property type="entry name" value="Ion_trans"/>
    <property type="match status" value="1"/>
</dbReference>
<dbReference type="Gene3D" id="1.20.120.350">
    <property type="entry name" value="Voltage-gated potassium channels. Chain C"/>
    <property type="match status" value="1"/>
</dbReference>
<dbReference type="Proteomes" id="UP000008144">
    <property type="component" value="Unassembled WGS sequence"/>
</dbReference>
<dbReference type="GO" id="GO:0015386">
    <property type="term" value="F:potassium:proton antiporter activity"/>
    <property type="evidence" value="ECO:0000318"/>
    <property type="project" value="GO_Central"/>
</dbReference>
<evidence type="ECO:0000313" key="13">
    <source>
        <dbReference type="Proteomes" id="UP000008144"/>
    </source>
</evidence>
<dbReference type="CDD" id="cd00038">
    <property type="entry name" value="CAP_ED"/>
    <property type="match status" value="1"/>
</dbReference>
<dbReference type="PANTHER" id="PTHR10110:SF86">
    <property type="entry name" value="SODIUM_HYDROGEN EXCHANGER 7"/>
    <property type="match status" value="1"/>
</dbReference>
<dbReference type="InterPro" id="IPR014710">
    <property type="entry name" value="RmlC-like_jellyroll"/>
</dbReference>
<dbReference type="InterPro" id="IPR005821">
    <property type="entry name" value="Ion_trans_dom"/>
</dbReference>
<dbReference type="InParanoid" id="F7ABC0"/>
<dbReference type="PANTHER" id="PTHR10110">
    <property type="entry name" value="SODIUM/HYDROGEN EXCHANGER"/>
    <property type="match status" value="1"/>
</dbReference>
<reference evidence="12" key="2">
    <citation type="submission" date="2025-08" db="UniProtKB">
        <authorList>
            <consortium name="Ensembl"/>
        </authorList>
    </citation>
    <scope>IDENTIFICATION</scope>
</reference>
<dbReference type="SUPFAM" id="SSF81324">
    <property type="entry name" value="Voltage-gated potassium channels"/>
    <property type="match status" value="1"/>
</dbReference>
<evidence type="ECO:0000259" key="11">
    <source>
        <dbReference type="PROSITE" id="PS50042"/>
    </source>
</evidence>
<evidence type="ECO:0000256" key="5">
    <source>
        <dbReference type="ARBA" id="ARBA00022989"/>
    </source>
</evidence>
<evidence type="ECO:0000256" key="9">
    <source>
        <dbReference type="ARBA" id="ARBA00023201"/>
    </source>
</evidence>
<dbReference type="GO" id="GO:0005886">
    <property type="term" value="C:plasma membrane"/>
    <property type="evidence" value="ECO:0000318"/>
    <property type="project" value="GO_Central"/>
</dbReference>
<keyword evidence="6" id="KW-0915">Sodium</keyword>
<keyword evidence="8 10" id="KW-0472">Membrane</keyword>
<accession>F7ABC0</accession>
<dbReference type="Pfam" id="PF00027">
    <property type="entry name" value="cNMP_binding"/>
    <property type="match status" value="1"/>
</dbReference>
<dbReference type="GO" id="GO:0071805">
    <property type="term" value="P:potassium ion transmembrane transport"/>
    <property type="evidence" value="ECO:0000318"/>
    <property type="project" value="GO_Central"/>
</dbReference>
<feature type="transmembrane region" description="Helical" evidence="10">
    <location>
        <begin position="345"/>
        <end position="365"/>
    </location>
</feature>
<dbReference type="InterPro" id="IPR006153">
    <property type="entry name" value="Cation/H_exchanger_TM"/>
</dbReference>
<protein>
    <recommendedName>
        <fullName evidence="11">Cyclic nucleotide-binding domain-containing protein</fullName>
    </recommendedName>
</protein>
<dbReference type="Pfam" id="PF00999">
    <property type="entry name" value="Na_H_Exchanger"/>
    <property type="match status" value="1"/>
</dbReference>
<dbReference type="STRING" id="7719.ENSCINP00000019828"/>
<dbReference type="InterPro" id="IPR027359">
    <property type="entry name" value="Volt_channel_dom_sf"/>
</dbReference>
<dbReference type="AlphaFoldDB" id="F7ABC0"/>
<feature type="transmembrane region" description="Helical" evidence="10">
    <location>
        <begin position="144"/>
        <end position="164"/>
    </location>
</feature>
<feature type="transmembrane region" description="Helical" evidence="10">
    <location>
        <begin position="410"/>
        <end position="431"/>
    </location>
</feature>
<dbReference type="HOGENOM" id="CLU_003400_2_1_1"/>
<keyword evidence="2" id="KW-0813">Transport</keyword>
<feature type="transmembrane region" description="Helical" evidence="10">
    <location>
        <begin position="665"/>
        <end position="688"/>
    </location>
</feature>
<feature type="domain" description="Cyclic nucleotide-binding" evidence="11">
    <location>
        <begin position="976"/>
        <end position="1095"/>
    </location>
</feature>
<feature type="transmembrane region" description="Helical" evidence="10">
    <location>
        <begin position="443"/>
        <end position="466"/>
    </location>
</feature>
<keyword evidence="3" id="KW-1003">Cell membrane</keyword>
<dbReference type="GO" id="GO:0098719">
    <property type="term" value="P:sodium ion import across plasma membrane"/>
    <property type="evidence" value="ECO:0000318"/>
    <property type="project" value="GO_Central"/>
</dbReference>
<evidence type="ECO:0000256" key="2">
    <source>
        <dbReference type="ARBA" id="ARBA00022448"/>
    </source>
</evidence>
<feature type="transmembrane region" description="Helical" evidence="10">
    <location>
        <begin position="760"/>
        <end position="780"/>
    </location>
</feature>
<reference evidence="12" key="3">
    <citation type="submission" date="2025-09" db="UniProtKB">
        <authorList>
            <consortium name="Ensembl"/>
        </authorList>
    </citation>
    <scope>IDENTIFICATION</scope>
</reference>
<dbReference type="PROSITE" id="PS50042">
    <property type="entry name" value="CNMP_BINDING_3"/>
    <property type="match status" value="1"/>
</dbReference>